<evidence type="ECO:0000256" key="14">
    <source>
        <dbReference type="ARBA" id="ARBA00023221"/>
    </source>
</evidence>
<dbReference type="GO" id="GO:0032934">
    <property type="term" value="F:sterol binding"/>
    <property type="evidence" value="ECO:0007669"/>
    <property type="project" value="EnsemblFungi"/>
</dbReference>
<dbReference type="GO" id="GO:0012505">
    <property type="term" value="C:endomembrane system"/>
    <property type="evidence" value="ECO:0007669"/>
    <property type="project" value="UniProtKB-SubCell"/>
</dbReference>
<dbReference type="PANTHER" id="PTHR45727">
    <property type="entry name" value="NPC INTRACELLULAR CHOLESTEROL TRANSPORTER 1"/>
    <property type="match status" value="1"/>
</dbReference>
<dbReference type="Pfam" id="PF12349">
    <property type="entry name" value="Sterol-sensing"/>
    <property type="match status" value="1"/>
</dbReference>
<keyword evidence="8" id="KW-0445">Lipid transport</keyword>
<dbReference type="Pfam" id="PF16414">
    <property type="entry name" value="NPC1_N"/>
    <property type="match status" value="1"/>
</dbReference>
<evidence type="ECO:0000256" key="16">
    <source>
        <dbReference type="SAM" id="Phobius"/>
    </source>
</evidence>
<dbReference type="FunFam" id="1.20.1640.10:FF:000029">
    <property type="entry name" value="Putative Patched sphingolipid transporter"/>
    <property type="match status" value="1"/>
</dbReference>
<evidence type="ECO:0000256" key="1">
    <source>
        <dbReference type="ARBA" id="ARBA00004127"/>
    </source>
</evidence>
<feature type="compositionally biased region" description="Basic and acidic residues" evidence="15">
    <location>
        <begin position="1299"/>
        <end position="1312"/>
    </location>
</feature>
<dbReference type="InterPro" id="IPR032190">
    <property type="entry name" value="NPC1_N"/>
</dbReference>
<dbReference type="InterPro" id="IPR053958">
    <property type="entry name" value="HMGCR/SNAP/NPC1-like_SSD"/>
</dbReference>
<evidence type="ECO:0000256" key="8">
    <source>
        <dbReference type="ARBA" id="ARBA00023055"/>
    </source>
</evidence>
<feature type="transmembrane region" description="Helical" evidence="16">
    <location>
        <begin position="817"/>
        <end position="839"/>
    </location>
</feature>
<feature type="transmembrane region" description="Helical" evidence="16">
    <location>
        <begin position="363"/>
        <end position="382"/>
    </location>
</feature>
<feature type="transmembrane region" description="Helical" evidence="16">
    <location>
        <begin position="1083"/>
        <end position="1104"/>
    </location>
</feature>
<dbReference type="InterPro" id="IPR000731">
    <property type="entry name" value="SSD"/>
</dbReference>
<evidence type="ECO:0000256" key="5">
    <source>
        <dbReference type="ARBA" id="ARBA00022692"/>
    </source>
</evidence>
<feature type="chain" id="PRO_5001655785" evidence="17">
    <location>
        <begin position="22"/>
        <end position="1323"/>
    </location>
</feature>
<feature type="transmembrane region" description="Helical" evidence="16">
    <location>
        <begin position="741"/>
        <end position="766"/>
    </location>
</feature>
<feature type="transmembrane region" description="Helical" evidence="16">
    <location>
        <begin position="1218"/>
        <end position="1238"/>
    </location>
</feature>
<keyword evidence="7 16" id="KW-1133">Transmembrane helix</keyword>
<accession>A0A068SDV6</accession>
<dbReference type="GO" id="GO:0005319">
    <property type="term" value="F:lipid transporter activity"/>
    <property type="evidence" value="ECO:0007669"/>
    <property type="project" value="InterPro"/>
</dbReference>
<keyword evidence="5 16" id="KW-0812">Transmembrane</keyword>
<evidence type="ECO:0000256" key="15">
    <source>
        <dbReference type="SAM" id="MobiDB-lite"/>
    </source>
</evidence>
<evidence type="ECO:0000256" key="11">
    <source>
        <dbReference type="ARBA" id="ARBA00023157"/>
    </source>
</evidence>
<evidence type="ECO:0000256" key="4">
    <source>
        <dbReference type="ARBA" id="ARBA00022548"/>
    </source>
</evidence>
<keyword evidence="11" id="KW-1015">Disulfide bond</keyword>
<feature type="transmembrane region" description="Helical" evidence="16">
    <location>
        <begin position="663"/>
        <end position="686"/>
    </location>
</feature>
<dbReference type="Pfam" id="PF22314">
    <property type="entry name" value="NPC1_MLD"/>
    <property type="match status" value="1"/>
</dbReference>
<dbReference type="VEuPathDB" id="FungiDB:LCOR_10979.1"/>
<feature type="transmembrane region" description="Helical" evidence="16">
    <location>
        <begin position="716"/>
        <end position="735"/>
    </location>
</feature>
<evidence type="ECO:0000256" key="7">
    <source>
        <dbReference type="ARBA" id="ARBA00022989"/>
    </source>
</evidence>
<reference evidence="19" key="1">
    <citation type="submission" date="2013-08" db="EMBL/GenBank/DDBJ databases">
        <title>Gene expansion shapes genome architecture in the human pathogen Lichtheimia corymbifera: an evolutionary genomics analysis in the ancient terrestrial Mucorales (Mucoromycotina).</title>
        <authorList>
            <person name="Schwartze V.U."/>
            <person name="Winter S."/>
            <person name="Shelest E."/>
            <person name="Marcet-Houben M."/>
            <person name="Horn F."/>
            <person name="Wehner S."/>
            <person name="Hoffmann K."/>
            <person name="Riege K."/>
            <person name="Sammeth M."/>
            <person name="Nowrousian M."/>
            <person name="Valiante V."/>
            <person name="Linde J."/>
            <person name="Jacobsen I.D."/>
            <person name="Marz M."/>
            <person name="Brakhage A.A."/>
            <person name="Gabaldon T."/>
            <person name="Bocker S."/>
            <person name="Voigt K."/>
        </authorList>
    </citation>
    <scope>NUCLEOTIDE SEQUENCE [LARGE SCALE GENOMIC DNA]</scope>
    <source>
        <strain evidence="19">FSU 9682</strain>
    </source>
</reference>
<evidence type="ECO:0000313" key="19">
    <source>
        <dbReference type="EMBL" id="CDH60190.1"/>
    </source>
</evidence>
<dbReference type="STRING" id="1263082.A0A068SDV6"/>
<dbReference type="InterPro" id="IPR053956">
    <property type="entry name" value="NPC1_MLD"/>
</dbReference>
<keyword evidence="6 17" id="KW-0732">Signal</keyword>
<evidence type="ECO:0000259" key="18">
    <source>
        <dbReference type="PROSITE" id="PS50156"/>
    </source>
</evidence>
<dbReference type="PROSITE" id="PS50156">
    <property type="entry name" value="SSD"/>
    <property type="match status" value="1"/>
</dbReference>
<protein>
    <submittedName>
        <fullName evidence="19">Patched sphingolipid transporter</fullName>
    </submittedName>
</protein>
<feature type="region of interest" description="Disordered" evidence="15">
    <location>
        <begin position="1284"/>
        <end position="1323"/>
    </location>
</feature>
<dbReference type="GO" id="GO:0015918">
    <property type="term" value="P:sterol transport"/>
    <property type="evidence" value="ECO:0007669"/>
    <property type="project" value="EnsemblFungi"/>
</dbReference>
<keyword evidence="4" id="KW-0153">Cholesterol metabolism</keyword>
<keyword evidence="14" id="KW-0753">Steroid metabolism</keyword>
<keyword evidence="9" id="KW-0443">Lipid metabolism</keyword>
<keyword evidence="20" id="KW-1185">Reference proteome</keyword>
<feature type="transmembrane region" description="Helical" evidence="16">
    <location>
        <begin position="603"/>
        <end position="622"/>
    </location>
</feature>
<comment type="similarity">
    <text evidence="2">Belongs to the patched family.</text>
</comment>
<evidence type="ECO:0000256" key="17">
    <source>
        <dbReference type="SAM" id="SignalP"/>
    </source>
</evidence>
<feature type="domain" description="SSD" evidence="18">
    <location>
        <begin position="598"/>
        <end position="766"/>
    </location>
</feature>
<evidence type="ECO:0000256" key="6">
    <source>
        <dbReference type="ARBA" id="ARBA00022729"/>
    </source>
</evidence>
<evidence type="ECO:0000256" key="13">
    <source>
        <dbReference type="ARBA" id="ARBA00023180"/>
    </source>
</evidence>
<feature type="signal peptide" evidence="17">
    <location>
        <begin position="1"/>
        <end position="21"/>
    </location>
</feature>
<evidence type="ECO:0000256" key="9">
    <source>
        <dbReference type="ARBA" id="ARBA00023098"/>
    </source>
</evidence>
<evidence type="ECO:0000256" key="3">
    <source>
        <dbReference type="ARBA" id="ARBA00022448"/>
    </source>
</evidence>
<proteinExistence type="inferred from homology"/>
<dbReference type="OrthoDB" id="6510177at2759"/>
<dbReference type="PANTHER" id="PTHR45727:SF2">
    <property type="entry name" value="NPC INTRACELLULAR CHOLESTEROL TRANSPORTER 1"/>
    <property type="match status" value="1"/>
</dbReference>
<feature type="transmembrane region" description="Helical" evidence="16">
    <location>
        <begin position="1184"/>
        <end position="1206"/>
    </location>
</feature>
<dbReference type="GO" id="GO:0006665">
    <property type="term" value="P:sphingolipid metabolic process"/>
    <property type="evidence" value="ECO:0007669"/>
    <property type="project" value="EnsemblFungi"/>
</dbReference>
<feature type="transmembrane region" description="Helical" evidence="16">
    <location>
        <begin position="1142"/>
        <end position="1163"/>
    </location>
</feature>
<keyword evidence="13" id="KW-0325">Glycoprotein</keyword>
<dbReference type="SUPFAM" id="SSF82866">
    <property type="entry name" value="Multidrug efflux transporter AcrB transmembrane domain"/>
    <property type="match status" value="2"/>
</dbReference>
<evidence type="ECO:0000256" key="2">
    <source>
        <dbReference type="ARBA" id="ARBA00005585"/>
    </source>
</evidence>
<feature type="transmembrane region" description="Helical" evidence="16">
    <location>
        <begin position="265"/>
        <end position="286"/>
    </location>
</feature>
<dbReference type="Proteomes" id="UP000027586">
    <property type="component" value="Unassembled WGS sequence"/>
</dbReference>
<dbReference type="GO" id="GO:0000329">
    <property type="term" value="C:fungal-type vacuole membrane"/>
    <property type="evidence" value="ECO:0007669"/>
    <property type="project" value="EnsemblFungi"/>
</dbReference>
<dbReference type="NCBIfam" id="TIGR00917">
    <property type="entry name" value="2A060601"/>
    <property type="match status" value="1"/>
</dbReference>
<comment type="subcellular location">
    <subcellularLocation>
        <location evidence="1">Endomembrane system</location>
        <topology evidence="1">Multi-pass membrane protein</topology>
    </subcellularLocation>
</comment>
<name>A0A068SDV6_9FUNG</name>
<evidence type="ECO:0000313" key="20">
    <source>
        <dbReference type="Proteomes" id="UP000027586"/>
    </source>
</evidence>
<sequence>MKRRLYTLLFYFASFLCIAYADQYTPIHREGYCAMRGQCGLDGFLPLNCIYNDVAVEPETDSFRRLLIDTCGVEYATGPVCCDDTQVEALANQVKAAEPIVSSCPACWSNFLQFWCSFTCSPNQSMFVNVTDTKLSGENVPLVSQTDFWVGNDFGKDFFDSCKDIKFAASNGYAMDFIGGGAKDWHSMVSFMGQRRPGLGSPFQIDFPPVTLGDALERYNDRGKACNDSDPAYRCACVDCEPACPVLPPSPGELPQCYVGALTCWEFALVTLYCMILLVAIVLILFRQRRIGRIFQKWFGLNLERDEARGLYERVALAEDDEHNSDDEENEHLLDPDHTPRRYWLNARLQHWFYRQGLICARYPWAVIAAGLCLVALCSAGWSRFAVERDPINLWVSPSSQALAEKNHFDTHFSPFYRTTQLFVVSETSDPIASAKHLESLFALEKEIRELKSDPHGVQFQDVCFHPNGDACVVQSVTGYWQGDSSMFDPSTWEDDLRDCIDQPSLCLTDFQQPLKPEMILGGYEDDAFMQAKAFVVTFVLQNSLDPVVASKAEEWEKTLIHKVLSNVNDRPEWKGVHISFSTESSLETELNKSSNTDAKTVIISYIVMFVYASLALGKFRSWNVRRLVVDTRFGLGVCGILIVIFSVSSAVGLFSFTGKKTTLIIAEVIPFLVLAVGVDNIFILCHEYSRREESGEDETIDERLARTLGKMGPSILLSSLSETIAFGLGTLVTMPAVSSFAIVASIAIFIDFILQVTCFVSCMALDARRAEANRLDCMPCIRIRAPETVEKEGILETLCRVYYVPAILGRKTRYMICLFFLGLFMFALAIVPALPLGLDQRIALPSDSYLVSYFDDLDQYFNVGPPVYFVVSDANMTDRQVQKKICGRFSACEEFSLANVLEQERKRSSVSYIGEPTSVWLDEYLYWLNPNVPCCHIKKSSPIVSRPRFSPLEQLYRLSAYDLCDPFFDRDCVPCQPDWSISMDTLPEGDEFVEFFDIWINMPPDEDCPLGGKAAFGDAIVMDRQHVTTETSHFRTFHTPLRTQHDFIEAHASARRIANDLSEGLGINVYPYSVFYVFFEQYSYISMMAFELLSLAILSIFIVTSTLLGSMRSGIIVMGVVIMILVDVMGVMTLWGVSLNAVSLVNLVICVGISVEFCCHVARAFMVASGSREERAGKSMVDVGSSVFCGITLTKFAGIIVLAFTRSKIFEIYYFRMYLSIVVLGALHGLVLLPVLLSMLGGESMSLSALFDEDGFLWSSRAPGAGRGLLIDDTGSYDQVLITDMPEENGQGNKSTRRRDDEHSTPPEAGHHNHSSSSQQAS</sequence>
<dbReference type="EMBL" id="CBTN010000085">
    <property type="protein sequence ID" value="CDH60190.1"/>
    <property type="molecule type" value="Genomic_DNA"/>
</dbReference>
<keyword evidence="12" id="KW-1207">Sterol metabolism</keyword>
<dbReference type="Gene3D" id="1.20.1640.10">
    <property type="entry name" value="Multidrug efflux transporter AcrB transmembrane domain"/>
    <property type="match status" value="2"/>
</dbReference>
<keyword evidence="3" id="KW-0813">Transport</keyword>
<dbReference type="FunFam" id="1.20.1640.10:FF:000008">
    <property type="entry name" value="NPC intracellular cholesterol transporter 1"/>
    <property type="match status" value="1"/>
</dbReference>
<feature type="transmembrane region" description="Helical" evidence="16">
    <location>
        <begin position="1116"/>
        <end position="1136"/>
    </location>
</feature>
<evidence type="ECO:0000256" key="10">
    <source>
        <dbReference type="ARBA" id="ARBA00023136"/>
    </source>
</evidence>
<keyword evidence="10 16" id="KW-0472">Membrane</keyword>
<dbReference type="InterPro" id="IPR004765">
    <property type="entry name" value="NPC1-like"/>
</dbReference>
<organism evidence="19 20">
    <name type="scientific">Lichtheimia corymbifera JMRC:FSU:9682</name>
    <dbReference type="NCBI Taxonomy" id="1263082"/>
    <lineage>
        <taxon>Eukaryota</taxon>
        <taxon>Fungi</taxon>
        <taxon>Fungi incertae sedis</taxon>
        <taxon>Mucoromycota</taxon>
        <taxon>Mucoromycotina</taxon>
        <taxon>Mucoromycetes</taxon>
        <taxon>Mucorales</taxon>
        <taxon>Lichtheimiaceae</taxon>
        <taxon>Lichtheimia</taxon>
    </lineage>
</organism>
<comment type="caution">
    <text evidence="19">The sequence shown here is derived from an EMBL/GenBank/DDBJ whole genome shotgun (WGS) entry which is preliminary data.</text>
</comment>
<gene>
    <name evidence="19" type="ORF">LCOR_10979.1</name>
</gene>
<evidence type="ECO:0000256" key="12">
    <source>
        <dbReference type="ARBA" id="ARBA00023166"/>
    </source>
</evidence>
<feature type="transmembrane region" description="Helical" evidence="16">
    <location>
        <begin position="634"/>
        <end position="657"/>
    </location>
</feature>
<dbReference type="GO" id="GO:0008203">
    <property type="term" value="P:cholesterol metabolic process"/>
    <property type="evidence" value="ECO:0007669"/>
    <property type="project" value="UniProtKB-KW"/>
</dbReference>